<dbReference type="CDD" id="cd04590">
    <property type="entry name" value="CBS_pair_CorC_HlyC_assoc"/>
    <property type="match status" value="1"/>
</dbReference>
<dbReference type="Proteomes" id="UP001501410">
    <property type="component" value="Unassembled WGS sequence"/>
</dbReference>
<evidence type="ECO:0000313" key="15">
    <source>
        <dbReference type="Proteomes" id="UP001501410"/>
    </source>
</evidence>
<evidence type="ECO:0000256" key="9">
    <source>
        <dbReference type="PROSITE-ProRule" id="PRU00703"/>
    </source>
</evidence>
<proteinExistence type="inferred from homology"/>
<dbReference type="SUPFAM" id="SSF56176">
    <property type="entry name" value="FAD-binding/transporter-associated domain-like"/>
    <property type="match status" value="1"/>
</dbReference>
<evidence type="ECO:0000256" key="5">
    <source>
        <dbReference type="ARBA" id="ARBA00022737"/>
    </source>
</evidence>
<keyword evidence="4 10" id="KW-0812">Transmembrane</keyword>
<comment type="subcellular location">
    <subcellularLocation>
        <location evidence="1">Cell membrane</location>
        <topology evidence="1">Multi-pass membrane protein</topology>
    </subcellularLocation>
</comment>
<evidence type="ECO:0000256" key="7">
    <source>
        <dbReference type="ARBA" id="ARBA00023122"/>
    </source>
</evidence>
<accession>A0ABP8MP16</accession>
<keyword evidence="15" id="KW-1185">Reference proteome</keyword>
<dbReference type="SMART" id="SM01091">
    <property type="entry name" value="CorC_HlyC"/>
    <property type="match status" value="1"/>
</dbReference>
<feature type="transmembrane region" description="Helical" evidence="11">
    <location>
        <begin position="118"/>
        <end position="137"/>
    </location>
</feature>
<keyword evidence="5" id="KW-0677">Repeat</keyword>
<evidence type="ECO:0000256" key="8">
    <source>
        <dbReference type="ARBA" id="ARBA00023136"/>
    </source>
</evidence>
<feature type="domain" description="CBS" evidence="12">
    <location>
        <begin position="292"/>
        <end position="349"/>
    </location>
</feature>
<dbReference type="Gene3D" id="3.10.580.10">
    <property type="entry name" value="CBS-domain"/>
    <property type="match status" value="1"/>
</dbReference>
<dbReference type="PANTHER" id="PTHR22777">
    <property type="entry name" value="HEMOLYSIN-RELATED"/>
    <property type="match status" value="1"/>
</dbReference>
<evidence type="ECO:0000256" key="10">
    <source>
        <dbReference type="PROSITE-ProRule" id="PRU01193"/>
    </source>
</evidence>
<dbReference type="InterPro" id="IPR002550">
    <property type="entry name" value="CNNM"/>
</dbReference>
<dbReference type="PROSITE" id="PS51371">
    <property type="entry name" value="CBS"/>
    <property type="match status" value="1"/>
</dbReference>
<evidence type="ECO:0000259" key="12">
    <source>
        <dbReference type="PROSITE" id="PS51371"/>
    </source>
</evidence>
<organism evidence="14 15">
    <name type="scientific">Rurimicrobium arvi</name>
    <dbReference type="NCBI Taxonomy" id="2049916"/>
    <lineage>
        <taxon>Bacteria</taxon>
        <taxon>Pseudomonadati</taxon>
        <taxon>Bacteroidota</taxon>
        <taxon>Chitinophagia</taxon>
        <taxon>Chitinophagales</taxon>
        <taxon>Chitinophagaceae</taxon>
        <taxon>Rurimicrobium</taxon>
    </lineage>
</organism>
<keyword evidence="8 10" id="KW-0472">Membrane</keyword>
<dbReference type="InterPro" id="IPR000644">
    <property type="entry name" value="CBS_dom"/>
</dbReference>
<evidence type="ECO:0000256" key="3">
    <source>
        <dbReference type="ARBA" id="ARBA00022475"/>
    </source>
</evidence>
<dbReference type="SUPFAM" id="SSF54631">
    <property type="entry name" value="CBS-domain pair"/>
    <property type="match status" value="1"/>
</dbReference>
<dbReference type="InterPro" id="IPR046342">
    <property type="entry name" value="CBS_dom_sf"/>
</dbReference>
<evidence type="ECO:0000256" key="4">
    <source>
        <dbReference type="ARBA" id="ARBA00022692"/>
    </source>
</evidence>
<feature type="transmembrane region" description="Helical" evidence="11">
    <location>
        <begin position="30"/>
        <end position="54"/>
    </location>
</feature>
<evidence type="ECO:0000259" key="13">
    <source>
        <dbReference type="PROSITE" id="PS51846"/>
    </source>
</evidence>
<dbReference type="Pfam" id="PF01595">
    <property type="entry name" value="CNNM"/>
    <property type="match status" value="1"/>
</dbReference>
<dbReference type="RefSeq" id="WP_344824591.1">
    <property type="nucleotide sequence ID" value="NZ_BAABEZ010000022.1"/>
</dbReference>
<dbReference type="EMBL" id="BAABEZ010000022">
    <property type="protein sequence ID" value="GAA4453621.1"/>
    <property type="molecule type" value="Genomic_DNA"/>
</dbReference>
<feature type="transmembrane region" description="Helical" evidence="11">
    <location>
        <begin position="83"/>
        <end position="106"/>
    </location>
</feature>
<protein>
    <submittedName>
        <fullName evidence="14">Gliding motility-associated protein GldE</fullName>
    </submittedName>
</protein>
<sequence length="447" mass="50222">MDFFPFSAPLTILNAAAVQAAPSSSQITILLIIITLLLLLTAISAGAETAFFSLKAKDINELMSKDNSASRQAIRLLDQPQRLLATILVTNNFLNISIVITTNLLVNNLFHDLSPVSLFFVQVVAVTFLLVLFGEVLPKVYATQNNMQMALFAAPVLSILSRVLKPVSSVFVNSSKYIETRIGTRRSNYSQEEFEQAIELTVGPSATTEEVNIFKGILKFGNITAKQIMRTRMDVSGIPEQFDFNAVKKYAIEMGYSRLPVYRENLDQISGMINTKDFLLFETNAGSDWHTLIRPAYFIHEGKLIEDLLKEFQQKRIHFAIVVDEFGGTSGIVTLEDIMEEIIGDIKDEFDEEELNYRKLDDHNFIFDGKASINDVARYANIPFDDWEDIRGDSDSLAGLVLEISGRFPKTGDVIRKKNYSFAILEMDKMRITKIKLTILPAEEQAS</sequence>
<gene>
    <name evidence="14" type="ORF">GCM10023092_14250</name>
</gene>
<dbReference type="InterPro" id="IPR036318">
    <property type="entry name" value="FAD-bd_PCMH-like_sf"/>
</dbReference>
<comment type="similarity">
    <text evidence="2">Belongs to the UPF0053 family.</text>
</comment>
<keyword evidence="3" id="KW-1003">Cell membrane</keyword>
<dbReference type="PANTHER" id="PTHR22777:SF32">
    <property type="entry name" value="UPF0053 INNER MEMBRANE PROTEIN YFJD"/>
    <property type="match status" value="1"/>
</dbReference>
<dbReference type="Pfam" id="PF00571">
    <property type="entry name" value="CBS"/>
    <property type="match status" value="1"/>
</dbReference>
<evidence type="ECO:0000256" key="2">
    <source>
        <dbReference type="ARBA" id="ARBA00006337"/>
    </source>
</evidence>
<dbReference type="InterPro" id="IPR005170">
    <property type="entry name" value="Transptr-assoc_dom"/>
</dbReference>
<comment type="caution">
    <text evidence="14">The sequence shown here is derived from an EMBL/GenBank/DDBJ whole genome shotgun (WGS) entry which is preliminary data.</text>
</comment>
<dbReference type="Gene3D" id="3.30.465.10">
    <property type="match status" value="1"/>
</dbReference>
<dbReference type="InterPro" id="IPR016169">
    <property type="entry name" value="FAD-bd_PCMH_sub2"/>
</dbReference>
<dbReference type="NCBIfam" id="TIGR03520">
    <property type="entry name" value="GldE"/>
    <property type="match status" value="1"/>
</dbReference>
<evidence type="ECO:0000256" key="6">
    <source>
        <dbReference type="ARBA" id="ARBA00022989"/>
    </source>
</evidence>
<reference evidence="15" key="1">
    <citation type="journal article" date="2019" name="Int. J. Syst. Evol. Microbiol.">
        <title>The Global Catalogue of Microorganisms (GCM) 10K type strain sequencing project: providing services to taxonomists for standard genome sequencing and annotation.</title>
        <authorList>
            <consortium name="The Broad Institute Genomics Platform"/>
            <consortium name="The Broad Institute Genome Sequencing Center for Infectious Disease"/>
            <person name="Wu L."/>
            <person name="Ma J."/>
        </authorList>
    </citation>
    <scope>NUCLEOTIDE SEQUENCE [LARGE SCALE GENOMIC DNA]</scope>
    <source>
        <strain evidence="15">JCM 31921</strain>
    </source>
</reference>
<dbReference type="PROSITE" id="PS51846">
    <property type="entry name" value="CNNM"/>
    <property type="match status" value="1"/>
</dbReference>
<evidence type="ECO:0000256" key="1">
    <source>
        <dbReference type="ARBA" id="ARBA00004651"/>
    </source>
</evidence>
<dbReference type="InterPro" id="IPR019862">
    <property type="entry name" value="Motility-assoc_prot_GldE"/>
</dbReference>
<feature type="transmembrane region" description="Helical" evidence="11">
    <location>
        <begin position="149"/>
        <end position="172"/>
    </location>
</feature>
<name>A0ABP8MP16_9BACT</name>
<evidence type="ECO:0000256" key="11">
    <source>
        <dbReference type="SAM" id="Phobius"/>
    </source>
</evidence>
<dbReference type="InterPro" id="IPR044751">
    <property type="entry name" value="Ion_transp-like_CBS"/>
</dbReference>
<feature type="domain" description="CNNM transmembrane" evidence="13">
    <location>
        <begin position="23"/>
        <end position="210"/>
    </location>
</feature>
<evidence type="ECO:0000313" key="14">
    <source>
        <dbReference type="EMBL" id="GAA4453621.1"/>
    </source>
</evidence>
<dbReference type="Pfam" id="PF03471">
    <property type="entry name" value="CorC_HlyC"/>
    <property type="match status" value="1"/>
</dbReference>
<keyword evidence="6 10" id="KW-1133">Transmembrane helix</keyword>
<keyword evidence="7 9" id="KW-0129">CBS domain</keyword>